<sequence length="1521" mass="172729">MPASAPRAPSNGALSALRQAALYGSLGVTTGASLLLFEERRRRICICKQIIERGQIVSAYRRHLHNVAIASLRNEDPPELPFESPRPHPLSVSEIDKAYARATGQRRRARLIPEIEDEYNGELVAALAGVEPASEASPATGTSSLEAQSAVKSSNNTNQWLHPRYGYGYSIAEKGHANDSRKAQAINRINREVQLELIYESQLAKEIGNKRRRKRNHDFKTSGQPALASHSRRDKGSDQSPNGRGSGRGVSTIRDNSPKSCLVDSPPRNQVMNRLPFLETLQINSHSSPRGFPRQVPAYRRSMSTQASPALNIMSQLQDSVPRSPSRNQLHPDSLQDQALQRPLLRRAKRIANAKHLGSALTQFCIWYKADRLGSDATMASLLKRLAPFSLDKEGLDLKRIAIKDLKAQALGQVVDFFLERFPANADFGISSKASLVPDVAIVLLELVVEKPLCNSVVALSRRLRKWDCLTPPVLELIRQAVTNLLWTSREDDAYQVLLVTFGKDRTAATSPGKISLDTFFDTVLKTSPKEREDNKLLKEIISFKSFEDRWRKQAHHAVLQYLIGSQEKQAVLLIPEACDKSSSISNVESINHFYKKAFDMTVEDQMADKLLQDILSLSNYKTLWLQQIPKRCNYLLAKRLVTEAASLFTSNVTPSKEETVVMPTMPAMHLAWKIATYGLTDRSVEVVRQMYDWFERFHKESIGSLGKLLVQAYGNNHDYGPIVDLFQKHRDDPKFYESSTRGSIRPAVCWALALHTPYSVAVDSIEGFLPEPLLEARVNEKCLLSLPELLRRCWRETRNVESVESLAQDIKARAGFGSLPLRTISREMISIRRLALKNQQNISPSEWAERSPDTVADMLVYLAGQARWNILEKVLEDAHQADLLASIPMFTETVFNSVLKDYMKDHDSEATQAFVTHAIEKHLLIPNQRTLDLVVDALTKDSRVDAIDEWVRYLWAKGFQVSVTTRTAVGILRRFFFTHRPPHGLLLQLAHKLGSIDRVRQSSAWKQKGTRRREGLLSDRIVPLLQASMSFHIKTKRAAKAEGGRKELNDVSGRDVAEVHDLQDHVTKHHTKYHITEESPTREAVLEEDDFEKNGLEIDAIEESAIREGLTQLERLAKVSPSLVYANKLERQIANVDQAAKNASSTLYGDGLEATMTLALNQGKHEEVVNHYSRLLDKGLLGSQVAMEVAVEAALRSFNGDASKAAPIIDRAQELGMDVRRAQAPILHHRIISSNMSSREIHDVVFACFRNRSEGNLPPPHYIAVVAAHNLVHRMQPRAAVTLLIDVYLSSWAREMPVDIRFMTMFLYAYGCINNLRGIQWVVQNVLDGEMRIDRHFIDNLKQARRKSRKTLALQSLPDEMYQDRLASLDSFFEPWIANCETRVNLQLWRTNILGNQLVNVITTLRAPYPRGVVRRIHASHHVPKLKRIYRRRNERQTDVVVSRKRSGRSPTRFQTRELYFYKRLYSFQRPYWFKRLNSFKRRPKLPQRQRQKTRFTEPLRSRPVWEQPITSLQHSSGSV</sequence>
<accession>A0A6A6R023</accession>
<feature type="region of interest" description="Disordered" evidence="1">
    <location>
        <begin position="208"/>
        <end position="269"/>
    </location>
</feature>
<evidence type="ECO:0000313" key="2">
    <source>
        <dbReference type="EMBL" id="KAF2497320.1"/>
    </source>
</evidence>
<dbReference type="EMBL" id="MU004186">
    <property type="protein sequence ID" value="KAF2497320.1"/>
    <property type="molecule type" value="Genomic_DNA"/>
</dbReference>
<reference evidence="2" key="1">
    <citation type="journal article" date="2020" name="Stud. Mycol.">
        <title>101 Dothideomycetes genomes: a test case for predicting lifestyles and emergence of pathogens.</title>
        <authorList>
            <person name="Haridas S."/>
            <person name="Albert R."/>
            <person name="Binder M."/>
            <person name="Bloem J."/>
            <person name="Labutti K."/>
            <person name="Salamov A."/>
            <person name="Andreopoulos B."/>
            <person name="Baker S."/>
            <person name="Barry K."/>
            <person name="Bills G."/>
            <person name="Bluhm B."/>
            <person name="Cannon C."/>
            <person name="Castanera R."/>
            <person name="Culley D."/>
            <person name="Daum C."/>
            <person name="Ezra D."/>
            <person name="Gonzalez J."/>
            <person name="Henrissat B."/>
            <person name="Kuo A."/>
            <person name="Liang C."/>
            <person name="Lipzen A."/>
            <person name="Lutzoni F."/>
            <person name="Magnuson J."/>
            <person name="Mondo S."/>
            <person name="Nolan M."/>
            <person name="Ohm R."/>
            <person name="Pangilinan J."/>
            <person name="Park H.-J."/>
            <person name="Ramirez L."/>
            <person name="Alfaro M."/>
            <person name="Sun H."/>
            <person name="Tritt A."/>
            <person name="Yoshinaga Y."/>
            <person name="Zwiers L.-H."/>
            <person name="Turgeon B."/>
            <person name="Goodwin S."/>
            <person name="Spatafora J."/>
            <person name="Crous P."/>
            <person name="Grigoriev I."/>
        </authorList>
    </citation>
    <scope>NUCLEOTIDE SEQUENCE</scope>
    <source>
        <strain evidence="2">CBS 269.34</strain>
    </source>
</reference>
<feature type="region of interest" description="Disordered" evidence="1">
    <location>
        <begin position="1485"/>
        <end position="1504"/>
    </location>
</feature>
<feature type="compositionally biased region" description="Polar residues" evidence="1">
    <location>
        <begin position="137"/>
        <end position="159"/>
    </location>
</feature>
<feature type="compositionally biased region" description="Basic residues" evidence="1">
    <location>
        <begin position="1485"/>
        <end position="1495"/>
    </location>
</feature>
<evidence type="ECO:0000256" key="1">
    <source>
        <dbReference type="SAM" id="MobiDB-lite"/>
    </source>
</evidence>
<protein>
    <recommendedName>
        <fullName evidence="4">Pentatricopeptide repeat protein</fullName>
    </recommendedName>
</protein>
<dbReference type="OrthoDB" id="185373at2759"/>
<feature type="region of interest" description="Disordered" evidence="1">
    <location>
        <begin position="317"/>
        <end position="339"/>
    </location>
</feature>
<feature type="region of interest" description="Disordered" evidence="1">
    <location>
        <begin position="132"/>
        <end position="159"/>
    </location>
</feature>
<evidence type="ECO:0000313" key="3">
    <source>
        <dbReference type="Proteomes" id="UP000799750"/>
    </source>
</evidence>
<evidence type="ECO:0008006" key="4">
    <source>
        <dbReference type="Google" id="ProtNLM"/>
    </source>
</evidence>
<organism evidence="2 3">
    <name type="scientific">Lophium mytilinum</name>
    <dbReference type="NCBI Taxonomy" id="390894"/>
    <lineage>
        <taxon>Eukaryota</taxon>
        <taxon>Fungi</taxon>
        <taxon>Dikarya</taxon>
        <taxon>Ascomycota</taxon>
        <taxon>Pezizomycotina</taxon>
        <taxon>Dothideomycetes</taxon>
        <taxon>Pleosporomycetidae</taxon>
        <taxon>Mytilinidiales</taxon>
        <taxon>Mytilinidiaceae</taxon>
        <taxon>Lophium</taxon>
    </lineage>
</organism>
<gene>
    <name evidence="2" type="ORF">BU16DRAFT_559073</name>
</gene>
<name>A0A6A6R023_9PEZI</name>
<dbReference type="Proteomes" id="UP000799750">
    <property type="component" value="Unassembled WGS sequence"/>
</dbReference>
<keyword evidence="3" id="KW-1185">Reference proteome</keyword>
<proteinExistence type="predicted"/>